<feature type="compositionally biased region" description="Basic residues" evidence="1">
    <location>
        <begin position="159"/>
        <end position="170"/>
    </location>
</feature>
<sequence>MANNNCGKHPNLHQLPGVCSSCLRERLHQLVVSPETATTATANSRLHFMKSPSFSGRSSSALHVPWSLPGGSRRRGQDGRHRRNCSYVAAAEGGSAPLGVRVGGGGLKKSRSMVLGTGKDEEEEEEEEGVKMMKRGFWSKLIRFRSGRSKEKEISCSNTHHRHHHHHNHNHSSSATLREIFMY</sequence>
<organism evidence="2 3">
    <name type="scientific">Punica granatum</name>
    <name type="common">Pomegranate</name>
    <dbReference type="NCBI Taxonomy" id="22663"/>
    <lineage>
        <taxon>Eukaryota</taxon>
        <taxon>Viridiplantae</taxon>
        <taxon>Streptophyta</taxon>
        <taxon>Embryophyta</taxon>
        <taxon>Tracheophyta</taxon>
        <taxon>Spermatophyta</taxon>
        <taxon>Magnoliopsida</taxon>
        <taxon>eudicotyledons</taxon>
        <taxon>Gunneridae</taxon>
        <taxon>Pentapetalae</taxon>
        <taxon>rosids</taxon>
        <taxon>malvids</taxon>
        <taxon>Myrtales</taxon>
        <taxon>Lythraceae</taxon>
        <taxon>Punica</taxon>
    </lineage>
</organism>
<dbReference type="InterPro" id="IPR008004">
    <property type="entry name" value="OCTOPUS-like"/>
</dbReference>
<evidence type="ECO:0000313" key="3">
    <source>
        <dbReference type="Proteomes" id="UP000233551"/>
    </source>
</evidence>
<dbReference type="Proteomes" id="UP000233551">
    <property type="component" value="Unassembled WGS sequence"/>
</dbReference>
<feature type="region of interest" description="Disordered" evidence="1">
    <location>
        <begin position="156"/>
        <end position="176"/>
    </location>
</feature>
<dbReference type="EMBL" id="PGOL01003812">
    <property type="protein sequence ID" value="PKI39423.1"/>
    <property type="molecule type" value="Genomic_DNA"/>
</dbReference>
<dbReference type="PANTHER" id="PTHR34046">
    <property type="entry name" value="OS06G0218800 PROTEIN"/>
    <property type="match status" value="1"/>
</dbReference>
<dbReference type="AlphaFoldDB" id="A0A2I0I6I7"/>
<evidence type="ECO:0000256" key="1">
    <source>
        <dbReference type="SAM" id="MobiDB-lite"/>
    </source>
</evidence>
<keyword evidence="3" id="KW-1185">Reference proteome</keyword>
<accession>A0A2I0I6I7</accession>
<reference evidence="2 3" key="1">
    <citation type="submission" date="2017-11" db="EMBL/GenBank/DDBJ databases">
        <title>De-novo sequencing of pomegranate (Punica granatum L.) genome.</title>
        <authorList>
            <person name="Akparov Z."/>
            <person name="Amiraslanov A."/>
            <person name="Hajiyeva S."/>
            <person name="Abbasov M."/>
            <person name="Kaur K."/>
            <person name="Hamwieh A."/>
            <person name="Solovyev V."/>
            <person name="Salamov A."/>
            <person name="Braich B."/>
            <person name="Kosarev P."/>
            <person name="Mahmoud A."/>
            <person name="Hajiyev E."/>
            <person name="Babayeva S."/>
            <person name="Izzatullayeva V."/>
            <person name="Mammadov A."/>
            <person name="Mammadov A."/>
            <person name="Sharifova S."/>
            <person name="Ojaghi J."/>
            <person name="Eynullazada K."/>
            <person name="Bayramov B."/>
            <person name="Abdulazimova A."/>
            <person name="Shahmuradov I."/>
        </authorList>
    </citation>
    <scope>NUCLEOTIDE SEQUENCE [LARGE SCALE GENOMIC DNA]</scope>
    <source>
        <strain evidence="3">cv. AG2017</strain>
        <tissue evidence="2">Leaf</tissue>
    </source>
</reference>
<proteinExistence type="predicted"/>
<gene>
    <name evidence="2" type="ORF">CRG98_040181</name>
</gene>
<comment type="caution">
    <text evidence="2">The sequence shown here is derived from an EMBL/GenBank/DDBJ whole genome shotgun (WGS) entry which is preliminary data.</text>
</comment>
<dbReference type="PANTHER" id="PTHR34046:SF19">
    <property type="entry name" value="RAPIDLY ELICITED PROTEIN, PUTATIVE-RELATED"/>
    <property type="match status" value="1"/>
</dbReference>
<evidence type="ECO:0000313" key="2">
    <source>
        <dbReference type="EMBL" id="PKI39423.1"/>
    </source>
</evidence>
<name>A0A2I0I6I7_PUNGR</name>
<dbReference type="Pfam" id="PF05340">
    <property type="entry name" value="DUF740"/>
    <property type="match status" value="1"/>
</dbReference>
<protein>
    <submittedName>
        <fullName evidence="2">Uncharacterized protein</fullName>
    </submittedName>
</protein>